<feature type="compositionally biased region" description="Low complexity" evidence="2">
    <location>
        <begin position="870"/>
        <end position="879"/>
    </location>
</feature>
<feature type="compositionally biased region" description="Acidic residues" evidence="2">
    <location>
        <begin position="175"/>
        <end position="185"/>
    </location>
</feature>
<dbReference type="InterPro" id="IPR003961">
    <property type="entry name" value="FN3_dom"/>
</dbReference>
<evidence type="ECO:0000256" key="3">
    <source>
        <dbReference type="SAM" id="Phobius"/>
    </source>
</evidence>
<feature type="compositionally biased region" description="Polar residues" evidence="2">
    <location>
        <begin position="282"/>
        <end position="297"/>
    </location>
</feature>
<feature type="region of interest" description="Disordered" evidence="2">
    <location>
        <begin position="914"/>
        <end position="987"/>
    </location>
</feature>
<keyword evidence="3" id="KW-0472">Membrane</keyword>
<keyword evidence="7" id="KW-1185">Reference proteome</keyword>
<sequence>MGPANQTRPVGAVAVLPCIAISNAGPQPVITWYKDGNSFLLGHRIFTDDAGTLRINDLELEDSGQYECVASSRSGKYVWKSQLSVVPPSASNKALSSNGFDPVRRPPPPHQPYVIKVDSSSITIAWNPTQYQSHSLPAEMEFNSVPKTPLIFEPKKEPREDFITTDKKGSVEPSYIDDDYYDSGEADNSARRNRRSPSSGSSAEFGPSETDAFFKALEKPHRFSSGKFLETESSQEQESSIGFGDVVSQIITNKEKLEAEGNTEEEYEYTDGDDYDEDGQDSRNSAGEDNESTNLVLTTSSTTTSTTSTTTTTPTPTTSTGKPITSSLVNPKEYVNLHHFKPDPPMTYKVEYYSPDETKSEWLLGATAVSEQTFTLQHLKSNAEYIFFIRSVSPDGIAVSGPSAISLPVRTLHSGSKNTEMEEMLKIARNKLGERIIAILKNVYATSSTSVRIEWQIVSTSEFVEGFYIYYRHLDDQMSYKKQDSSSSGSYQMLTVLNAGASSFLIVGLDKFATYQVFLVPFYKNVEGRPSNYVNVSTLQDVPTAAPKLIEPTPVNSSALLVRWVPPPASGVNGILLGYQLRVWQGSSLIGNKTADSRVTSIILNNLMPGQSYSLQIGSFTSKGVGVFSPMRSLHFSPEIPKPPKHKNPPVVETDFSNKIDTHAATTPPHLDNNMPKLDNRIPLIPPPDKRNEDLQGIAFGGAAVNANNDVFSEAWFIALIGSIIFAMMLVFVFALYLRRCQIRAEGDKLKVSAAEIPDGSIPPHYTGEEGLWIDQKTQLTLKSVGMGLKMCGENEYENANNYAVVEDRHSPIAYATTTLVNPQKHKSSFSVFGGDSLTSKSGLGREYIGGYNKIGGGGGWISSSAINPSKSSSLNHSSGDMKKPPQWLLNSNASPVGNGIVFNNGAVVGNNGPCSSSQSSSSHSSASSEALMKGHHIKQSTKMSLKSNSGDSKNGSGGHNHVKGRGGGGSRPSSRGQGREDDHNEYMDMENHPEHYFSEEFKPSPMTMGGHVLSTFQTPLPSRKLLVVDFSSGSPITSSTASSMQQRLNEYEYHQQRQQQPAEGASLPQYAHPSHLRNHNHHNSSHHPYQ</sequence>
<dbReference type="GO" id="GO:0045214">
    <property type="term" value="P:sarcomere organization"/>
    <property type="evidence" value="ECO:0007669"/>
    <property type="project" value="TreeGrafter"/>
</dbReference>
<dbReference type="PANTHER" id="PTHR13817:SF172">
    <property type="entry name" value="IG-LIKE DOMAIN-CONTAINING PROTEIN"/>
    <property type="match status" value="1"/>
</dbReference>
<feature type="region of interest" description="Disordered" evidence="2">
    <location>
        <begin position="870"/>
        <end position="893"/>
    </location>
</feature>
<dbReference type="SMART" id="SM00408">
    <property type="entry name" value="IGc2"/>
    <property type="match status" value="1"/>
</dbReference>
<dbReference type="SUPFAM" id="SSF49265">
    <property type="entry name" value="Fibronectin type III"/>
    <property type="match status" value="2"/>
</dbReference>
<dbReference type="PANTHER" id="PTHR13817">
    <property type="entry name" value="TITIN"/>
    <property type="match status" value="1"/>
</dbReference>
<feature type="region of interest" description="Disordered" evidence="2">
    <location>
        <begin position="1053"/>
        <end position="1091"/>
    </location>
</feature>
<comment type="caution">
    <text evidence="6">The sequence shown here is derived from an EMBL/GenBank/DDBJ whole genome shotgun (WGS) entry which is preliminary data.</text>
</comment>
<feature type="compositionally biased region" description="Low complexity" evidence="2">
    <location>
        <begin position="914"/>
        <end position="929"/>
    </location>
</feature>
<organism evidence="6 7">
    <name type="scientific">Folsomia candida</name>
    <name type="common">Springtail</name>
    <dbReference type="NCBI Taxonomy" id="158441"/>
    <lineage>
        <taxon>Eukaryota</taxon>
        <taxon>Metazoa</taxon>
        <taxon>Ecdysozoa</taxon>
        <taxon>Arthropoda</taxon>
        <taxon>Hexapoda</taxon>
        <taxon>Collembola</taxon>
        <taxon>Entomobryomorpha</taxon>
        <taxon>Isotomoidea</taxon>
        <taxon>Isotomidae</taxon>
        <taxon>Proisotominae</taxon>
        <taxon>Folsomia</taxon>
    </lineage>
</organism>
<keyword evidence="3" id="KW-0812">Transmembrane</keyword>
<dbReference type="OrthoDB" id="428111at2759"/>
<evidence type="ECO:0000256" key="2">
    <source>
        <dbReference type="SAM" id="MobiDB-lite"/>
    </source>
</evidence>
<dbReference type="InterPro" id="IPR036179">
    <property type="entry name" value="Ig-like_dom_sf"/>
</dbReference>
<feature type="compositionally biased region" description="Basic and acidic residues" evidence="2">
    <location>
        <begin position="153"/>
        <end position="170"/>
    </location>
</feature>
<feature type="compositionally biased region" description="Low complexity" evidence="2">
    <location>
        <begin position="298"/>
        <end position="320"/>
    </location>
</feature>
<dbReference type="EMBL" id="LNIX01000002">
    <property type="protein sequence ID" value="OXA59667.1"/>
    <property type="molecule type" value="Genomic_DNA"/>
</dbReference>
<feature type="compositionally biased region" description="Basic and acidic residues" evidence="2">
    <location>
        <begin position="978"/>
        <end position="987"/>
    </location>
</feature>
<dbReference type="PROSITE" id="PS50853">
    <property type="entry name" value="FN3"/>
    <property type="match status" value="3"/>
</dbReference>
<feature type="domain" description="Ig-like" evidence="4">
    <location>
        <begin position="1"/>
        <end position="84"/>
    </location>
</feature>
<dbReference type="InterPro" id="IPR007110">
    <property type="entry name" value="Ig-like_dom"/>
</dbReference>
<keyword evidence="1" id="KW-0677">Repeat</keyword>
<feature type="domain" description="Fibronectin type-III" evidence="5">
    <location>
        <begin position="313"/>
        <end position="414"/>
    </location>
</feature>
<evidence type="ECO:0000259" key="5">
    <source>
        <dbReference type="PROSITE" id="PS50853"/>
    </source>
</evidence>
<dbReference type="GO" id="GO:0031430">
    <property type="term" value="C:M band"/>
    <property type="evidence" value="ECO:0007669"/>
    <property type="project" value="TreeGrafter"/>
</dbReference>
<accession>A0A226ER95</accession>
<dbReference type="CDD" id="cd00063">
    <property type="entry name" value="FN3"/>
    <property type="match status" value="3"/>
</dbReference>
<dbReference type="SUPFAM" id="SSF48726">
    <property type="entry name" value="Immunoglobulin"/>
    <property type="match status" value="1"/>
</dbReference>
<dbReference type="InterPro" id="IPR050964">
    <property type="entry name" value="Striated_Muscle_Regulatory"/>
</dbReference>
<dbReference type="AlphaFoldDB" id="A0A226ER95"/>
<dbReference type="SMART" id="SM00060">
    <property type="entry name" value="FN3"/>
    <property type="match status" value="3"/>
</dbReference>
<evidence type="ECO:0000256" key="1">
    <source>
        <dbReference type="ARBA" id="ARBA00022737"/>
    </source>
</evidence>
<feature type="region of interest" description="Disordered" evidence="2">
    <location>
        <begin position="256"/>
        <end position="328"/>
    </location>
</feature>
<evidence type="ECO:0000313" key="6">
    <source>
        <dbReference type="EMBL" id="OXA59667.1"/>
    </source>
</evidence>
<dbReference type="InterPro" id="IPR036116">
    <property type="entry name" value="FN3_sf"/>
</dbReference>
<dbReference type="FunFam" id="2.60.40.10:FF:000028">
    <property type="entry name" value="Neuronal cell adhesion molecule"/>
    <property type="match status" value="1"/>
</dbReference>
<dbReference type="InterPro" id="IPR003598">
    <property type="entry name" value="Ig_sub2"/>
</dbReference>
<feature type="domain" description="Fibronectin type-III" evidence="5">
    <location>
        <begin position="546"/>
        <end position="640"/>
    </location>
</feature>
<proteinExistence type="predicted"/>
<dbReference type="SMART" id="SM00409">
    <property type="entry name" value="IG"/>
    <property type="match status" value="1"/>
</dbReference>
<dbReference type="Proteomes" id="UP000198287">
    <property type="component" value="Unassembled WGS sequence"/>
</dbReference>
<evidence type="ECO:0000313" key="7">
    <source>
        <dbReference type="Proteomes" id="UP000198287"/>
    </source>
</evidence>
<feature type="compositionally biased region" description="Acidic residues" evidence="2">
    <location>
        <begin position="261"/>
        <end position="279"/>
    </location>
</feature>
<keyword evidence="3" id="KW-1133">Transmembrane helix</keyword>
<protein>
    <submittedName>
        <fullName evidence="6">Roundabout 2</fullName>
    </submittedName>
</protein>
<feature type="region of interest" description="Disordered" evidence="2">
    <location>
        <begin position="149"/>
        <end position="208"/>
    </location>
</feature>
<dbReference type="Pfam" id="PF00041">
    <property type="entry name" value="fn3"/>
    <property type="match status" value="1"/>
</dbReference>
<feature type="compositionally biased region" description="Basic residues" evidence="2">
    <location>
        <begin position="1075"/>
        <end position="1091"/>
    </location>
</feature>
<feature type="domain" description="Fibronectin type-III" evidence="5">
    <location>
        <begin position="436"/>
        <end position="541"/>
    </location>
</feature>
<reference evidence="6 7" key="1">
    <citation type="submission" date="2015-12" db="EMBL/GenBank/DDBJ databases">
        <title>The genome of Folsomia candida.</title>
        <authorList>
            <person name="Faddeeva A."/>
            <person name="Derks M.F."/>
            <person name="Anvar Y."/>
            <person name="Smit S."/>
            <person name="Van Straalen N."/>
            <person name="Roelofs D."/>
        </authorList>
    </citation>
    <scope>NUCLEOTIDE SEQUENCE [LARGE SCALE GENOMIC DNA]</scope>
    <source>
        <strain evidence="6 7">VU population</strain>
        <tissue evidence="6">Whole body</tissue>
    </source>
</reference>
<gene>
    <name evidence="6" type="ORF">Fcan01_05154</name>
</gene>
<dbReference type="InterPro" id="IPR013783">
    <property type="entry name" value="Ig-like_fold"/>
</dbReference>
<name>A0A226ER95_FOLCA</name>
<dbReference type="InterPro" id="IPR003599">
    <property type="entry name" value="Ig_sub"/>
</dbReference>
<dbReference type="Pfam" id="PF13927">
    <property type="entry name" value="Ig_3"/>
    <property type="match status" value="1"/>
</dbReference>
<evidence type="ECO:0000259" key="4">
    <source>
        <dbReference type="PROSITE" id="PS50835"/>
    </source>
</evidence>
<dbReference type="STRING" id="158441.A0A226ER95"/>
<dbReference type="PROSITE" id="PS50835">
    <property type="entry name" value="IG_LIKE"/>
    <property type="match status" value="1"/>
</dbReference>
<feature type="transmembrane region" description="Helical" evidence="3">
    <location>
        <begin position="715"/>
        <end position="738"/>
    </location>
</feature>
<feature type="compositionally biased region" description="Low complexity" evidence="2">
    <location>
        <begin position="196"/>
        <end position="208"/>
    </location>
</feature>
<dbReference type="Gene3D" id="2.60.40.10">
    <property type="entry name" value="Immunoglobulins"/>
    <property type="match status" value="4"/>
</dbReference>